<organism evidence="8 9">
    <name type="scientific">Aurantiacibacter sediminis</name>
    <dbReference type="NCBI Taxonomy" id="2793064"/>
    <lineage>
        <taxon>Bacteria</taxon>
        <taxon>Pseudomonadati</taxon>
        <taxon>Pseudomonadota</taxon>
        <taxon>Alphaproteobacteria</taxon>
        <taxon>Sphingomonadales</taxon>
        <taxon>Erythrobacteraceae</taxon>
        <taxon>Aurantiacibacter</taxon>
    </lineage>
</organism>
<dbReference type="SUPFAM" id="SSF52402">
    <property type="entry name" value="Adenine nucleotide alpha hydrolases-like"/>
    <property type="match status" value="1"/>
</dbReference>
<name>A0ABS0MZ63_9SPHN</name>
<dbReference type="Gene3D" id="3.60.20.10">
    <property type="entry name" value="Glutamine Phosphoribosylpyrophosphate, subunit 1, domain 1"/>
    <property type="match status" value="1"/>
</dbReference>
<proteinExistence type="inferred from homology"/>
<evidence type="ECO:0000256" key="2">
    <source>
        <dbReference type="ARBA" id="ARBA00005752"/>
    </source>
</evidence>
<keyword evidence="4" id="KW-0547">Nucleotide-binding</keyword>
<comment type="similarity">
    <text evidence="2">Belongs to the asparagine synthetase family.</text>
</comment>
<sequence length="607" mass="69512">MPAQKALEQTLLARLQPRRPADLSWTWRNQGALLVQALHRNLPNDPKGNRPFKCPDSGRVIIGWIRLDNGCELRTRLNCREDLPDAEIVLMAFGEWGDRACAFLRGDFAFLIYDPETRMALCARDPFGVRPFYWYADQNRVVVSSTAAIFPSLDLNNVGPDDRWIGEFLIGYQADVRRSAFTNVHRLAPGHMLSLNGDGEIRETRSQRFEDNAPFSKRPSKEAVDRYRAEFTNAVAMRCRSAYDIGSENSGGLDSSTITASAISALSKSEREVCGFGFAIAEHEKRLIDENTRHCGLQHSIVYDAMADHTDELSRLTIECLGYPSEHANAQMHWDFYRECERREIRTLLSGFGGDEIVTSQAFRLNRELWSKRAFIPLLRNISSPRADILPQLRELTRWLRGSEPIAPQLQRLFEWRWSHSVLARHWREDAALRELNESRAHSDVSDTVNGQILNYGMRPYVQSRLEGCSLIAQAFGVEYRWPLLDQQLVQTYLDTPSIEKSTGLTGRWLHRRATKGLVPDSINQQRSKSMGSVPLQAIPSYGRSLGAFMEKLNPATFDHVDRTRLVNLERARSSAPQNQERRFTRFYIDTLNRVAQLSHWLDFNQN</sequence>
<gene>
    <name evidence="8" type="ORF">I5L03_00065</name>
</gene>
<dbReference type="Pfam" id="PF13537">
    <property type="entry name" value="GATase_7"/>
    <property type="match status" value="1"/>
</dbReference>
<dbReference type="PANTHER" id="PTHR43284">
    <property type="entry name" value="ASPARAGINE SYNTHETASE (GLUTAMINE-HYDROLYZING)"/>
    <property type="match status" value="1"/>
</dbReference>
<dbReference type="Proteomes" id="UP000602442">
    <property type="component" value="Unassembled WGS sequence"/>
</dbReference>
<accession>A0ABS0MZ63</accession>
<keyword evidence="9" id="KW-1185">Reference proteome</keyword>
<dbReference type="EC" id="6.3.5.4" evidence="3"/>
<evidence type="ECO:0000313" key="8">
    <source>
        <dbReference type="EMBL" id="MBH5320973.1"/>
    </source>
</evidence>
<reference evidence="8 9" key="1">
    <citation type="submission" date="2020-11" db="EMBL/GenBank/DDBJ databases">
        <title>Erythrobacter sediminis sp. nov., a marine bacterium from a tidal flat of Garorim Bay.</title>
        <authorList>
            <person name="Kim D."/>
            <person name="Yoo Y."/>
            <person name="Kim J.-J."/>
        </authorList>
    </citation>
    <scope>NUCLEOTIDE SEQUENCE [LARGE SCALE GENOMIC DNA]</scope>
    <source>
        <strain evidence="8 9">JGD-13</strain>
    </source>
</reference>
<evidence type="ECO:0000256" key="3">
    <source>
        <dbReference type="ARBA" id="ARBA00012737"/>
    </source>
</evidence>
<feature type="domain" description="Glutamine amidotransferase type-2" evidence="7">
    <location>
        <begin position="1"/>
        <end position="198"/>
    </location>
</feature>
<comment type="catalytic activity">
    <reaction evidence="6">
        <text>L-aspartate + L-glutamine + ATP + H2O = L-asparagine + L-glutamate + AMP + diphosphate + H(+)</text>
        <dbReference type="Rhea" id="RHEA:12228"/>
        <dbReference type="ChEBI" id="CHEBI:15377"/>
        <dbReference type="ChEBI" id="CHEBI:15378"/>
        <dbReference type="ChEBI" id="CHEBI:29985"/>
        <dbReference type="ChEBI" id="CHEBI:29991"/>
        <dbReference type="ChEBI" id="CHEBI:30616"/>
        <dbReference type="ChEBI" id="CHEBI:33019"/>
        <dbReference type="ChEBI" id="CHEBI:58048"/>
        <dbReference type="ChEBI" id="CHEBI:58359"/>
        <dbReference type="ChEBI" id="CHEBI:456215"/>
        <dbReference type="EC" id="6.3.5.4"/>
    </reaction>
</comment>
<dbReference type="Gene3D" id="3.40.50.620">
    <property type="entry name" value="HUPs"/>
    <property type="match status" value="1"/>
</dbReference>
<keyword evidence="5" id="KW-0067">ATP-binding</keyword>
<dbReference type="InterPro" id="IPR051786">
    <property type="entry name" value="ASN_synthetase/amidase"/>
</dbReference>
<dbReference type="InterPro" id="IPR001962">
    <property type="entry name" value="Asn_synthase"/>
</dbReference>
<evidence type="ECO:0000256" key="6">
    <source>
        <dbReference type="ARBA" id="ARBA00048741"/>
    </source>
</evidence>
<evidence type="ECO:0000256" key="1">
    <source>
        <dbReference type="ARBA" id="ARBA00005187"/>
    </source>
</evidence>
<dbReference type="InterPro" id="IPR017932">
    <property type="entry name" value="GATase_2_dom"/>
</dbReference>
<comment type="pathway">
    <text evidence="1">Amino-acid biosynthesis; L-asparagine biosynthesis; L-asparagine from L-aspartate (L-Gln route): step 1/1.</text>
</comment>
<dbReference type="InterPro" id="IPR029055">
    <property type="entry name" value="Ntn_hydrolases_N"/>
</dbReference>
<dbReference type="RefSeq" id="WP_197919622.1">
    <property type="nucleotide sequence ID" value="NZ_CAWPTA010000006.1"/>
</dbReference>
<dbReference type="EMBL" id="JAEANY010000001">
    <property type="protein sequence ID" value="MBH5320973.1"/>
    <property type="molecule type" value="Genomic_DNA"/>
</dbReference>
<comment type="caution">
    <text evidence="8">The sequence shown here is derived from an EMBL/GenBank/DDBJ whole genome shotgun (WGS) entry which is preliminary data.</text>
</comment>
<evidence type="ECO:0000313" key="9">
    <source>
        <dbReference type="Proteomes" id="UP000602442"/>
    </source>
</evidence>
<evidence type="ECO:0000256" key="5">
    <source>
        <dbReference type="ARBA" id="ARBA00022840"/>
    </source>
</evidence>
<dbReference type="PROSITE" id="PS51278">
    <property type="entry name" value="GATASE_TYPE_2"/>
    <property type="match status" value="1"/>
</dbReference>
<dbReference type="PIRSF" id="PIRSF001589">
    <property type="entry name" value="Asn_synthetase_glu-h"/>
    <property type="match status" value="1"/>
</dbReference>
<evidence type="ECO:0000256" key="4">
    <source>
        <dbReference type="ARBA" id="ARBA00022741"/>
    </source>
</evidence>
<dbReference type="InterPro" id="IPR006426">
    <property type="entry name" value="Asn_synth_AEB"/>
</dbReference>
<dbReference type="SUPFAM" id="SSF56235">
    <property type="entry name" value="N-terminal nucleophile aminohydrolases (Ntn hydrolases)"/>
    <property type="match status" value="1"/>
</dbReference>
<protein>
    <recommendedName>
        <fullName evidence="3">asparagine synthase (glutamine-hydrolyzing)</fullName>
        <ecNumber evidence="3">6.3.5.4</ecNumber>
    </recommendedName>
</protein>
<dbReference type="PANTHER" id="PTHR43284:SF1">
    <property type="entry name" value="ASPARAGINE SYNTHETASE"/>
    <property type="match status" value="1"/>
</dbReference>
<dbReference type="InterPro" id="IPR014729">
    <property type="entry name" value="Rossmann-like_a/b/a_fold"/>
</dbReference>
<dbReference type="Pfam" id="PF00733">
    <property type="entry name" value="Asn_synthase"/>
    <property type="match status" value="1"/>
</dbReference>
<evidence type="ECO:0000259" key="7">
    <source>
        <dbReference type="PROSITE" id="PS51278"/>
    </source>
</evidence>